<dbReference type="Pfam" id="PF00041">
    <property type="entry name" value="fn3"/>
    <property type="match status" value="1"/>
</dbReference>
<name>A0A7R9GJG6_9CRUS</name>
<evidence type="ECO:0000259" key="2">
    <source>
        <dbReference type="PROSITE" id="PS50853"/>
    </source>
</evidence>
<reference evidence="3" key="1">
    <citation type="submission" date="2020-11" db="EMBL/GenBank/DDBJ databases">
        <authorList>
            <person name="Tran Van P."/>
        </authorList>
    </citation>
    <scope>NUCLEOTIDE SEQUENCE</scope>
</reference>
<dbReference type="CDD" id="cd00063">
    <property type="entry name" value="FN3"/>
    <property type="match status" value="2"/>
</dbReference>
<dbReference type="OrthoDB" id="6058203at2759"/>
<dbReference type="InterPro" id="IPR013783">
    <property type="entry name" value="Ig-like_fold"/>
</dbReference>
<dbReference type="AlphaFoldDB" id="A0A7R9GJG6"/>
<organism evidence="3">
    <name type="scientific">Notodromas monacha</name>
    <dbReference type="NCBI Taxonomy" id="399045"/>
    <lineage>
        <taxon>Eukaryota</taxon>
        <taxon>Metazoa</taxon>
        <taxon>Ecdysozoa</taxon>
        <taxon>Arthropoda</taxon>
        <taxon>Crustacea</taxon>
        <taxon>Oligostraca</taxon>
        <taxon>Ostracoda</taxon>
        <taxon>Podocopa</taxon>
        <taxon>Podocopida</taxon>
        <taxon>Cypridocopina</taxon>
        <taxon>Cypridoidea</taxon>
        <taxon>Cyprididae</taxon>
        <taxon>Notodromas</taxon>
    </lineage>
</organism>
<dbReference type="PROSITE" id="PS50853">
    <property type="entry name" value="FN3"/>
    <property type="match status" value="2"/>
</dbReference>
<feature type="non-terminal residue" evidence="3">
    <location>
        <position position="273"/>
    </location>
</feature>
<feature type="domain" description="Fibronectin type-III" evidence="2">
    <location>
        <begin position="123"/>
        <end position="234"/>
    </location>
</feature>
<dbReference type="EMBL" id="OA891938">
    <property type="protein sequence ID" value="CAD7284807.1"/>
    <property type="molecule type" value="Genomic_DNA"/>
</dbReference>
<accession>A0A7R9GJG6</accession>
<feature type="domain" description="Fibronectin type-III" evidence="2">
    <location>
        <begin position="21"/>
        <end position="122"/>
    </location>
</feature>
<dbReference type="SMART" id="SM00060">
    <property type="entry name" value="FN3"/>
    <property type="match status" value="2"/>
</dbReference>
<dbReference type="EMBL" id="CAJPEX010009901">
    <property type="protein sequence ID" value="CAG0924959.1"/>
    <property type="molecule type" value="Genomic_DNA"/>
</dbReference>
<dbReference type="PANTHER" id="PTHR13817:SF166">
    <property type="entry name" value="NEURONAL IGCAM-RELATED"/>
    <property type="match status" value="1"/>
</dbReference>
<evidence type="ECO:0000313" key="4">
    <source>
        <dbReference type="Proteomes" id="UP000678499"/>
    </source>
</evidence>
<dbReference type="InterPro" id="IPR050964">
    <property type="entry name" value="Striated_Muscle_Regulatory"/>
</dbReference>
<dbReference type="Proteomes" id="UP000678499">
    <property type="component" value="Unassembled WGS sequence"/>
</dbReference>
<dbReference type="InterPro" id="IPR036116">
    <property type="entry name" value="FN3_sf"/>
</dbReference>
<keyword evidence="4" id="KW-1185">Reference proteome</keyword>
<dbReference type="InterPro" id="IPR003961">
    <property type="entry name" value="FN3_dom"/>
</dbReference>
<sequence>MGPWSEVSDAFATPTSDPFGKYKPVMTLSGASKVSVTLKIDPPPKDVMEFIGAYRLNMISVDDKTRVMEKNIRIDEVSLKWSVTLNELMPGTAYEFVARAVHGFSGLAGNASKGVIGATLDAPPSQPQNVAVECFADPEFPVLRVRWDPPKEVGGKIVKYKMKVVMSAIYDDEEGYNQHTVDDLEVQTMGNETRQTVLGTPNTNYSITVTALTQAGPGEWSHRSKESQCFMQPGLPSFIPASKWRPFSESGERRIFMLMPRRVSQRNGPICCY</sequence>
<evidence type="ECO:0000256" key="1">
    <source>
        <dbReference type="ARBA" id="ARBA00022737"/>
    </source>
</evidence>
<keyword evidence="1" id="KW-0677">Repeat</keyword>
<evidence type="ECO:0000313" key="3">
    <source>
        <dbReference type="EMBL" id="CAD7284807.1"/>
    </source>
</evidence>
<proteinExistence type="predicted"/>
<dbReference type="SUPFAM" id="SSF49265">
    <property type="entry name" value="Fibronectin type III"/>
    <property type="match status" value="1"/>
</dbReference>
<dbReference type="PANTHER" id="PTHR13817">
    <property type="entry name" value="TITIN"/>
    <property type="match status" value="1"/>
</dbReference>
<dbReference type="Gene3D" id="2.60.40.10">
    <property type="entry name" value="Immunoglobulins"/>
    <property type="match status" value="2"/>
</dbReference>
<gene>
    <name evidence="3" type="ORF">NMOB1V02_LOCUS12411</name>
</gene>
<protein>
    <recommendedName>
        <fullName evidence="2">Fibronectin type-III domain-containing protein</fullName>
    </recommendedName>
</protein>